<dbReference type="Proteomes" id="UP001430953">
    <property type="component" value="Unassembled WGS sequence"/>
</dbReference>
<organism evidence="3 4">
    <name type="scientific">Cardiocondyla obscurior</name>
    <dbReference type="NCBI Taxonomy" id="286306"/>
    <lineage>
        <taxon>Eukaryota</taxon>
        <taxon>Metazoa</taxon>
        <taxon>Ecdysozoa</taxon>
        <taxon>Arthropoda</taxon>
        <taxon>Hexapoda</taxon>
        <taxon>Insecta</taxon>
        <taxon>Pterygota</taxon>
        <taxon>Neoptera</taxon>
        <taxon>Endopterygota</taxon>
        <taxon>Hymenoptera</taxon>
        <taxon>Apocrita</taxon>
        <taxon>Aculeata</taxon>
        <taxon>Formicoidea</taxon>
        <taxon>Formicidae</taxon>
        <taxon>Myrmicinae</taxon>
        <taxon>Cardiocondyla</taxon>
    </lineage>
</organism>
<dbReference type="EMBL" id="JADYXP020000002">
    <property type="protein sequence ID" value="KAL0129942.1"/>
    <property type="molecule type" value="Genomic_DNA"/>
</dbReference>
<dbReference type="InterPro" id="IPR006149">
    <property type="entry name" value="EB_dom"/>
</dbReference>
<keyword evidence="1" id="KW-1133">Transmembrane helix</keyword>
<keyword evidence="4" id="KW-1185">Reference proteome</keyword>
<feature type="domain" description="EB" evidence="2">
    <location>
        <begin position="120"/>
        <end position="179"/>
    </location>
</feature>
<sequence length="637" mass="70307">MRQAPQVIFILLYSQFLVLHVFTLENYILSEEKNRNINDTNNITLTLYNEWKCALDDDCTVNNSVCSNHLCQCDSGFIFNADMTACVKVATRLYDSCEDTVQCSAYLLSGAKCTENVCVCGPGYYYLHGRCNRHVGLFEKCKQDIECYVNADFEAATCDTAEEMCKCKPGFYQREYRTCRREGKAVGDECTIDIDCTFNNATCNEFVCAVKSKTDEIVQITSDVTLSKGLLDEKTQIGSDCETDEDCKAVNNAICGSTGTCRCDRAYFASNSSTECIPELGEPCQNGENNSIEKSICREGKWSCTSGTVASKDNRECLDVTREYMGNCQLDEQCYVFGPDATCNNNQCTCNENTSHYVESELFCWGNTGFGETCQQDLDCFVKDFTGNLICNDTCTCPTGMHLSKDKMTCVGSAEIGGFCEKNNDCITPNSACDKKQQKCTCAKNHYESNRACLAGIDAKCTSDENCAPDNTICISDTCSCKSNYVPESINSCIPVSSFGESCLLDTQCSAVTLGAICASTENNTDIIESSTEKVFKMCTCAKEDYYKFGRCLKIKYLGEACTNLGECYECCNGNRMVCKSGKCACNWGYMPHKSNASVCVEHPESSKFFLRGGGTNIVPIGLFSVTFIICLSNKLF</sequence>
<comment type="caution">
    <text evidence="3">The sequence shown here is derived from an EMBL/GenBank/DDBJ whole genome shotgun (WGS) entry which is preliminary data.</text>
</comment>
<keyword evidence="1" id="KW-0812">Transmembrane</keyword>
<name>A0AAW2GRS4_9HYME</name>
<feature type="transmembrane region" description="Helical" evidence="1">
    <location>
        <begin position="7"/>
        <end position="29"/>
    </location>
</feature>
<reference evidence="3 4" key="1">
    <citation type="submission" date="2023-03" db="EMBL/GenBank/DDBJ databases">
        <title>High recombination rates correlate with genetic variation in Cardiocondyla obscurior ants.</title>
        <authorList>
            <person name="Errbii M."/>
        </authorList>
    </citation>
    <scope>NUCLEOTIDE SEQUENCE [LARGE SCALE GENOMIC DNA]</scope>
    <source>
        <strain evidence="3">Alpha-2009</strain>
        <tissue evidence="3">Whole body</tissue>
    </source>
</reference>
<evidence type="ECO:0000256" key="1">
    <source>
        <dbReference type="SAM" id="Phobius"/>
    </source>
</evidence>
<dbReference type="PANTHER" id="PTHR39069:SF8">
    <property type="entry name" value="FI17111P1"/>
    <property type="match status" value="1"/>
</dbReference>
<evidence type="ECO:0000259" key="2">
    <source>
        <dbReference type="Pfam" id="PF01683"/>
    </source>
</evidence>
<keyword evidence="1" id="KW-0472">Membrane</keyword>
<dbReference type="Pfam" id="PF01683">
    <property type="entry name" value="EB"/>
    <property type="match status" value="1"/>
</dbReference>
<dbReference type="AlphaFoldDB" id="A0AAW2GRS4"/>
<protein>
    <recommendedName>
        <fullName evidence="2">EB domain-containing protein</fullName>
    </recommendedName>
</protein>
<dbReference type="PANTHER" id="PTHR39069">
    <property type="entry name" value="ECDYSONE-INDUCIBLE GENE E1, ISOFORM A"/>
    <property type="match status" value="1"/>
</dbReference>
<evidence type="ECO:0000313" key="4">
    <source>
        <dbReference type="Proteomes" id="UP001430953"/>
    </source>
</evidence>
<proteinExistence type="predicted"/>
<accession>A0AAW2GRS4</accession>
<gene>
    <name evidence="3" type="ORF">PUN28_001896</name>
</gene>
<evidence type="ECO:0000313" key="3">
    <source>
        <dbReference type="EMBL" id="KAL0129942.1"/>
    </source>
</evidence>